<keyword evidence="7" id="KW-0170">Cobalt</keyword>
<dbReference type="PANTHER" id="PTHR46471">
    <property type="entry name" value="CHITIN DEACETYLASE"/>
    <property type="match status" value="1"/>
</dbReference>
<evidence type="ECO:0000313" key="13">
    <source>
        <dbReference type="EMBL" id="QRC90112.1"/>
    </source>
</evidence>
<comment type="caution">
    <text evidence="8">Lacks conserved residue(s) required for the propagation of feature annotation.</text>
</comment>
<feature type="disulfide bond" evidence="8">
    <location>
        <begin position="83"/>
        <end position="97"/>
    </location>
</feature>
<dbReference type="InterPro" id="IPR011330">
    <property type="entry name" value="Glyco_hydro/deAcase_b/a-brl"/>
</dbReference>
<dbReference type="Gene3D" id="3.30.60.10">
    <property type="entry name" value="Endochitinase-like"/>
    <property type="match status" value="2"/>
</dbReference>
<keyword evidence="2 8" id="KW-0147">Chitin-binding</keyword>
<feature type="compositionally biased region" description="Low complexity" evidence="9">
    <location>
        <begin position="508"/>
        <end position="535"/>
    </location>
</feature>
<evidence type="ECO:0000256" key="1">
    <source>
        <dbReference type="ARBA" id="ARBA00001941"/>
    </source>
</evidence>
<feature type="disulfide bond" evidence="8">
    <location>
        <begin position="423"/>
        <end position="437"/>
    </location>
</feature>
<evidence type="ECO:0008006" key="15">
    <source>
        <dbReference type="Google" id="ProtNLM"/>
    </source>
</evidence>
<gene>
    <name evidence="13" type="ORF">JI435_095290</name>
</gene>
<comment type="cofactor">
    <cofactor evidence="1">
        <name>Co(2+)</name>
        <dbReference type="ChEBI" id="CHEBI:48828"/>
    </cofactor>
</comment>
<dbReference type="GO" id="GO:0016810">
    <property type="term" value="F:hydrolase activity, acting on carbon-nitrogen (but not peptide) bonds"/>
    <property type="evidence" value="ECO:0007669"/>
    <property type="project" value="InterPro"/>
</dbReference>
<dbReference type="InterPro" id="IPR018371">
    <property type="entry name" value="Chitin-binding_1_CS"/>
</dbReference>
<feature type="domain" description="NodB homology" evidence="12">
    <location>
        <begin position="146"/>
        <end position="343"/>
    </location>
</feature>
<dbReference type="OMA" id="ASGCQKD"/>
<name>A0A7U2EPB9_PHANO</name>
<dbReference type="OrthoDB" id="407355at2759"/>
<evidence type="ECO:0000313" key="14">
    <source>
        <dbReference type="Proteomes" id="UP000663193"/>
    </source>
</evidence>
<dbReference type="Gene3D" id="3.20.20.370">
    <property type="entry name" value="Glycoside hydrolase/deacetylase"/>
    <property type="match status" value="1"/>
</dbReference>
<feature type="disulfide bond" evidence="8">
    <location>
        <begin position="69"/>
        <end position="84"/>
    </location>
</feature>
<evidence type="ECO:0000256" key="9">
    <source>
        <dbReference type="SAM" id="MobiDB-lite"/>
    </source>
</evidence>
<keyword evidence="8" id="KW-1015">Disulfide bond</keyword>
<dbReference type="PROSITE" id="PS51677">
    <property type="entry name" value="NODB"/>
    <property type="match status" value="1"/>
</dbReference>
<dbReference type="PROSITE" id="PS00026">
    <property type="entry name" value="CHIT_BIND_I_1"/>
    <property type="match status" value="1"/>
</dbReference>
<dbReference type="GO" id="GO:0005975">
    <property type="term" value="P:carbohydrate metabolic process"/>
    <property type="evidence" value="ECO:0007669"/>
    <property type="project" value="InterPro"/>
</dbReference>
<feature type="chain" id="PRO_5030875110" description="Carbohydrate esterase family 4 protein" evidence="10">
    <location>
        <begin position="19"/>
        <end position="595"/>
    </location>
</feature>
<sequence>MRFYEVLAASLVAPFVAAHGGTPGAPKIFGLARDVADLKTRNIFGGHNHRAAGHGSPLQARQGGADGRCGKDFGCATCDEGYCCSPGGYCGKGQDYCQAPDSQFDYGPGADANKLPSGGSTRNIARTKLGSVPYGGEGIYVCEKAGQIAITYDDGPYIYTNDLLDMFKSYNFKATFFMTGINLYKGAIDDASTKWPAMMQRMVTDGHQLASHTWSHQDLSAITSAQRYEQMIKLEMAMSNVVGKFPTYMRPPYSSCSEASGCQKDMADLGYHVSYFDLDTDDYNNVTPDKAQIPKDNVKKALDAKNSATDDFLAIAHDIHYQTVHNLTGYMLDLMVKKGYKGVTMGECLGDPEANWYRSSGSGRVATSSVFTPPACASTRASSSVAASRTSSGVVATPTGVSQDSSCGSAVGLTCLGFDQGECCSQYGYCGNTAGHCGTGCQSGFGKCDSSSGSSSVVASSAASSASAAQSSSASTPAASSASAPRSSSALPPAVSTVVSSSTISSAARSSSVPSSSTVKPSTTIQTSTRASSKPTPSPTPALVASPNGTCGGSKKYTCTGSRFGQCCSWNGLCGNTFLSCGQWMGCNELYGKCT</sequence>
<dbReference type="InterPro" id="IPR002509">
    <property type="entry name" value="NODB_dom"/>
</dbReference>
<dbReference type="VEuPathDB" id="FungiDB:JI435_095290"/>
<dbReference type="GO" id="GO:0008061">
    <property type="term" value="F:chitin binding"/>
    <property type="evidence" value="ECO:0007669"/>
    <property type="project" value="UniProtKB-UniRule"/>
</dbReference>
<evidence type="ECO:0000256" key="4">
    <source>
        <dbReference type="ARBA" id="ARBA00022729"/>
    </source>
</evidence>
<keyword evidence="4 10" id="KW-0732">Signal</keyword>
<accession>A0A7U2EPB9</accession>
<dbReference type="InterPro" id="IPR001002">
    <property type="entry name" value="Chitin-bd_1"/>
</dbReference>
<evidence type="ECO:0000256" key="5">
    <source>
        <dbReference type="ARBA" id="ARBA00022801"/>
    </source>
</evidence>
<dbReference type="InterPro" id="IPR036861">
    <property type="entry name" value="Endochitinase-like_sf"/>
</dbReference>
<dbReference type="SUPFAM" id="SSF57016">
    <property type="entry name" value="Plant lectins/antimicrobial peptides"/>
    <property type="match status" value="2"/>
</dbReference>
<dbReference type="CDD" id="cd11618">
    <property type="entry name" value="ChtBD1_1"/>
    <property type="match status" value="2"/>
</dbReference>
<feature type="domain" description="Chitin-binding type-1" evidence="11">
    <location>
        <begin position="404"/>
        <end position="450"/>
    </location>
</feature>
<evidence type="ECO:0000259" key="11">
    <source>
        <dbReference type="PROSITE" id="PS50941"/>
    </source>
</evidence>
<dbReference type="SUPFAM" id="SSF88713">
    <property type="entry name" value="Glycoside hydrolase/deacetylase"/>
    <property type="match status" value="1"/>
</dbReference>
<evidence type="ECO:0000259" key="12">
    <source>
        <dbReference type="PROSITE" id="PS51677"/>
    </source>
</evidence>
<dbReference type="CDD" id="cd10951">
    <property type="entry name" value="CE4_ClCDA_like"/>
    <property type="match status" value="1"/>
</dbReference>
<dbReference type="Proteomes" id="UP000663193">
    <property type="component" value="Chromosome 1"/>
</dbReference>
<feature type="region of interest" description="Disordered" evidence="9">
    <location>
        <begin position="508"/>
        <end position="542"/>
    </location>
</feature>
<feature type="domain" description="Chitin-binding type-1" evidence="11">
    <location>
        <begin position="66"/>
        <end position="111"/>
    </location>
</feature>
<keyword evidence="6" id="KW-0119">Carbohydrate metabolism</keyword>
<evidence type="ECO:0000256" key="7">
    <source>
        <dbReference type="ARBA" id="ARBA00023285"/>
    </source>
</evidence>
<evidence type="ECO:0000256" key="6">
    <source>
        <dbReference type="ARBA" id="ARBA00023277"/>
    </source>
</evidence>
<dbReference type="SMART" id="SM00270">
    <property type="entry name" value="ChtBD1"/>
    <property type="match status" value="2"/>
</dbReference>
<feature type="disulfide bond" evidence="8">
    <location>
        <begin position="78"/>
        <end position="90"/>
    </location>
</feature>
<dbReference type="GO" id="GO:0046872">
    <property type="term" value="F:metal ion binding"/>
    <property type="evidence" value="ECO:0007669"/>
    <property type="project" value="UniProtKB-KW"/>
</dbReference>
<keyword evidence="14" id="KW-1185">Reference proteome</keyword>
<keyword evidence="5" id="KW-0378">Hydrolase</keyword>
<evidence type="ECO:0000256" key="10">
    <source>
        <dbReference type="SAM" id="SignalP"/>
    </source>
</evidence>
<evidence type="ECO:0000256" key="2">
    <source>
        <dbReference type="ARBA" id="ARBA00022669"/>
    </source>
</evidence>
<dbReference type="PROSITE" id="PS50941">
    <property type="entry name" value="CHIT_BIND_I_2"/>
    <property type="match status" value="2"/>
</dbReference>
<reference evidence="14" key="1">
    <citation type="journal article" date="2021" name="BMC Genomics">
        <title>Chromosome-level genome assembly and manually-curated proteome of model necrotroph Parastagonospora nodorum Sn15 reveals a genome-wide trove of candidate effector homologs, and redundancy of virulence-related functions within an accessory chromosome.</title>
        <authorList>
            <person name="Bertazzoni S."/>
            <person name="Jones D.A.B."/>
            <person name="Phan H.T."/>
            <person name="Tan K.-C."/>
            <person name="Hane J.K."/>
        </authorList>
    </citation>
    <scope>NUCLEOTIDE SEQUENCE [LARGE SCALE GENOMIC DNA]</scope>
    <source>
        <strain evidence="14">SN15 / ATCC MYA-4574 / FGSC 10173)</strain>
    </source>
</reference>
<evidence type="ECO:0000256" key="3">
    <source>
        <dbReference type="ARBA" id="ARBA00022723"/>
    </source>
</evidence>
<evidence type="ECO:0000256" key="8">
    <source>
        <dbReference type="PROSITE-ProRule" id="PRU00261"/>
    </source>
</evidence>
<dbReference type="AlphaFoldDB" id="A0A7U2EPB9"/>
<feature type="signal peptide" evidence="10">
    <location>
        <begin position="1"/>
        <end position="18"/>
    </location>
</feature>
<organism evidence="13 14">
    <name type="scientific">Phaeosphaeria nodorum (strain SN15 / ATCC MYA-4574 / FGSC 10173)</name>
    <name type="common">Glume blotch fungus</name>
    <name type="synonym">Parastagonospora nodorum</name>
    <dbReference type="NCBI Taxonomy" id="321614"/>
    <lineage>
        <taxon>Eukaryota</taxon>
        <taxon>Fungi</taxon>
        <taxon>Dikarya</taxon>
        <taxon>Ascomycota</taxon>
        <taxon>Pezizomycotina</taxon>
        <taxon>Dothideomycetes</taxon>
        <taxon>Pleosporomycetidae</taxon>
        <taxon>Pleosporales</taxon>
        <taxon>Pleosporineae</taxon>
        <taxon>Phaeosphaeriaceae</taxon>
        <taxon>Parastagonospora</taxon>
    </lineage>
</organism>
<dbReference type="EMBL" id="CP069023">
    <property type="protein sequence ID" value="QRC90112.1"/>
    <property type="molecule type" value="Genomic_DNA"/>
</dbReference>
<protein>
    <recommendedName>
        <fullName evidence="15">Carbohydrate esterase family 4 protein</fullName>
    </recommendedName>
</protein>
<dbReference type="Pfam" id="PF01522">
    <property type="entry name" value="Polysacc_deac_1"/>
    <property type="match status" value="1"/>
</dbReference>
<proteinExistence type="predicted"/>
<dbReference type="PANTHER" id="PTHR46471:SF8">
    <property type="entry name" value="CHITIN DEACETYLASE"/>
    <property type="match status" value="1"/>
</dbReference>
<keyword evidence="3" id="KW-0479">Metal-binding</keyword>